<sequence>MKLNGFTAMESRELCLRPNVGEKHQVIPHGERSIPSIRPDPPPQSAQSIDFFPDVAVFFYTACAYCKDGDLQLSPSVGRPFEETKIEI</sequence>
<reference evidence="2 3" key="1">
    <citation type="submission" date="2018-11" db="EMBL/GenBank/DDBJ databases">
        <authorList>
            <consortium name="Pathogen Informatics"/>
        </authorList>
    </citation>
    <scope>NUCLEOTIDE SEQUENCE [LARGE SCALE GENOMIC DNA]</scope>
</reference>
<name>A0A3P7M9J9_CYLGO</name>
<protein>
    <submittedName>
        <fullName evidence="2">Uncharacterized protein</fullName>
    </submittedName>
</protein>
<dbReference type="Proteomes" id="UP000271889">
    <property type="component" value="Unassembled WGS sequence"/>
</dbReference>
<evidence type="ECO:0000256" key="1">
    <source>
        <dbReference type="SAM" id="MobiDB-lite"/>
    </source>
</evidence>
<feature type="region of interest" description="Disordered" evidence="1">
    <location>
        <begin position="26"/>
        <end position="45"/>
    </location>
</feature>
<gene>
    <name evidence="2" type="ORF">CGOC_LOCUS8741</name>
</gene>
<dbReference type="EMBL" id="UYRV01104834">
    <property type="protein sequence ID" value="VDN20123.1"/>
    <property type="molecule type" value="Genomic_DNA"/>
</dbReference>
<organism evidence="2 3">
    <name type="scientific">Cylicostephanus goldi</name>
    <name type="common">Nematode worm</name>
    <dbReference type="NCBI Taxonomy" id="71465"/>
    <lineage>
        <taxon>Eukaryota</taxon>
        <taxon>Metazoa</taxon>
        <taxon>Ecdysozoa</taxon>
        <taxon>Nematoda</taxon>
        <taxon>Chromadorea</taxon>
        <taxon>Rhabditida</taxon>
        <taxon>Rhabditina</taxon>
        <taxon>Rhabditomorpha</taxon>
        <taxon>Strongyloidea</taxon>
        <taxon>Strongylidae</taxon>
        <taxon>Cylicostephanus</taxon>
    </lineage>
</organism>
<dbReference type="AlphaFoldDB" id="A0A3P7M9J9"/>
<evidence type="ECO:0000313" key="3">
    <source>
        <dbReference type="Proteomes" id="UP000271889"/>
    </source>
</evidence>
<accession>A0A3P7M9J9</accession>
<evidence type="ECO:0000313" key="2">
    <source>
        <dbReference type="EMBL" id="VDN20123.1"/>
    </source>
</evidence>
<keyword evidence="3" id="KW-1185">Reference proteome</keyword>
<proteinExistence type="predicted"/>